<evidence type="ECO:0000313" key="2">
    <source>
        <dbReference type="EMBL" id="ORC85974.1"/>
    </source>
</evidence>
<organism evidence="2 3">
    <name type="scientific">Trypanosoma theileri</name>
    <dbReference type="NCBI Taxonomy" id="67003"/>
    <lineage>
        <taxon>Eukaryota</taxon>
        <taxon>Discoba</taxon>
        <taxon>Euglenozoa</taxon>
        <taxon>Kinetoplastea</taxon>
        <taxon>Metakinetoplastina</taxon>
        <taxon>Trypanosomatida</taxon>
        <taxon>Trypanosomatidae</taxon>
        <taxon>Trypanosoma</taxon>
    </lineage>
</organism>
<keyword evidence="1" id="KW-0175">Coiled coil</keyword>
<name>A0A1X0NMM6_9TRYP</name>
<feature type="coiled-coil region" evidence="1">
    <location>
        <begin position="153"/>
        <end position="180"/>
    </location>
</feature>
<evidence type="ECO:0000313" key="3">
    <source>
        <dbReference type="Proteomes" id="UP000192257"/>
    </source>
</evidence>
<comment type="caution">
    <text evidence="2">The sequence shown here is derived from an EMBL/GenBank/DDBJ whole genome shotgun (WGS) entry which is preliminary data.</text>
</comment>
<dbReference type="EMBL" id="NBCO01000031">
    <property type="protein sequence ID" value="ORC85974.1"/>
    <property type="molecule type" value="Genomic_DNA"/>
</dbReference>
<dbReference type="VEuPathDB" id="TriTrypDB:TM35_000311600"/>
<sequence length="1071" mass="124887">MSMVTCVTTLSNLSTIPQSELQAKYDAAVKRWEVAKKAMLDACLEKDEKKKIAAREPNGTKESYLAWAEYCKTDIAFVDMFEQECAAEYEKHTSYANLMLKQYGVDSNAAQIAIYRVELTRTKEYTLSWSSQYWTKWHQLMFKALLWYWNLKAEASDAEADELEKAKDEFRDRISNESNGKAFYEAWNAVGAALDKWEKTGDRADWDEAKPIYEAEWEKWNEFIPKGEQYAAVFENQMRRLSTVAESELQTQYDEAVKSWEAAKQATKTAKVERDKKEKIAKQIPSGTKESHIAWAEYWEAHITFDEKCEQECCACCIKCEAAAHLMIQRYGVGSKGAQIAMYRADLAYTKEFTWYRSSPYWIKWDRLVAEARALCWKLRAAEFQKEADELDRAKDVFLERIKTSNCEVLYLSHDAAVAALEEWEEEEDRIYWDRAKPIYEAEWEKWSDFKQKGEQYAAVLEKQMQRLATVAEAQVELKYDDAVKRLEIAKEATEGARWEKDEKKKLAKQKLNGTREYFLAWAEYWNAEIEFVERCEQEFAAEYAKNTSYATSVSIQQGAHSTTAEIERCCAELTQAKEFVWWDYCPYWIKWNKLLSKVSLWYSIHKATGCSSAADELEKAKDKFCDRINNESNGKAFREAWNAAVVALDKWEKTGDRTAWNRAKLRYHAEWEKWNEFIPKGEQYASVLEKQMRRLSTVAESQLQVKYYDAVKRWEAAKQATEAAKRERDGKKKIAAQKPIGTMEENLALADSYNTEITFVERCEQECAAEYEMHVSHLNLIFYYHDVDSNAAQIARYLVELTQAKEFVWWDYCPYWIKWNKLLSKVSLRYWQIKAAGWGSAANELEKAKDDFYGRISKKTNGETFREAWNAAVAALDSWEKTGDRTYWDEAKPKYDAELAKWKEFKPKGEQYAAVLEKQTQRLAAVAESELQTQYDDAVKRWEAAKQATEAARWQRDEKEKLAKQKLNGTKEYHLAWEESWNAEIEFVERCEQEFAAEYEMHVGRLNLIFYHYGVDSNASQIARYCVDLTRTKEFAVGLLSLLDNVEQVATQGFAEVLANQGRRLGFSCK</sequence>
<keyword evidence="3" id="KW-1185">Reference proteome</keyword>
<protein>
    <submittedName>
        <fullName evidence="2">Uncharacterized protein</fullName>
    </submittedName>
</protein>
<proteinExistence type="predicted"/>
<dbReference type="GeneID" id="39988421"/>
<evidence type="ECO:0000256" key="1">
    <source>
        <dbReference type="SAM" id="Coils"/>
    </source>
</evidence>
<reference evidence="2 3" key="1">
    <citation type="submission" date="2017-03" db="EMBL/GenBank/DDBJ databases">
        <title>An alternative strategy for trypanosome survival in the mammalian bloodstream revealed through genome and transcriptome analysis of the ubiquitous bovine parasite Trypanosoma (Megatrypanum) theileri.</title>
        <authorList>
            <person name="Kelly S."/>
            <person name="Ivens A."/>
            <person name="Mott A."/>
            <person name="O'Neill E."/>
            <person name="Emms D."/>
            <person name="Macleod O."/>
            <person name="Voorheis P."/>
            <person name="Matthews J."/>
            <person name="Matthews K."/>
            <person name="Carrington M."/>
        </authorList>
    </citation>
    <scope>NUCLEOTIDE SEQUENCE [LARGE SCALE GENOMIC DNA]</scope>
    <source>
        <strain evidence="2">Edinburgh</strain>
    </source>
</reference>
<dbReference type="AlphaFoldDB" id="A0A1X0NMM6"/>
<gene>
    <name evidence="2" type="ORF">TM35_000311600</name>
</gene>
<dbReference type="Proteomes" id="UP000192257">
    <property type="component" value="Unassembled WGS sequence"/>
</dbReference>
<dbReference type="RefSeq" id="XP_028880040.1">
    <property type="nucleotide sequence ID" value="XM_029028641.1"/>
</dbReference>
<accession>A0A1X0NMM6</accession>